<dbReference type="PANTHER" id="PTHR31965">
    <property type="entry name" value="TRANSMEMBRANE PROTEIN 42"/>
    <property type="match status" value="1"/>
</dbReference>
<keyword evidence="1" id="KW-0472">Membrane</keyword>
<protein>
    <submittedName>
        <fullName evidence="2">Uncharacterized protein</fullName>
    </submittedName>
</protein>
<keyword evidence="1" id="KW-0812">Transmembrane</keyword>
<dbReference type="InterPro" id="IPR039632">
    <property type="entry name" value="TMEM42"/>
</dbReference>
<reference evidence="2" key="1">
    <citation type="submission" date="2014-11" db="EMBL/GenBank/DDBJ databases">
        <authorList>
            <person name="Otto D Thomas"/>
            <person name="Naeem Raeece"/>
        </authorList>
    </citation>
    <scope>NUCLEOTIDE SEQUENCE</scope>
</reference>
<dbReference type="PANTHER" id="PTHR31965:SF1">
    <property type="entry name" value="TRANSMEMBRANE PROTEIN 42"/>
    <property type="match status" value="1"/>
</dbReference>
<proteinExistence type="predicted"/>
<dbReference type="InterPro" id="IPR037185">
    <property type="entry name" value="EmrE-like"/>
</dbReference>
<dbReference type="PhylomeDB" id="A0A0G4HQ39"/>
<organism evidence="2">
    <name type="scientific">Chromera velia CCMP2878</name>
    <dbReference type="NCBI Taxonomy" id="1169474"/>
    <lineage>
        <taxon>Eukaryota</taxon>
        <taxon>Sar</taxon>
        <taxon>Alveolata</taxon>
        <taxon>Colpodellida</taxon>
        <taxon>Chromeraceae</taxon>
        <taxon>Chromera</taxon>
    </lineage>
</organism>
<dbReference type="AlphaFoldDB" id="A0A0G4HQ39"/>
<feature type="transmembrane region" description="Helical" evidence="1">
    <location>
        <begin position="136"/>
        <end position="153"/>
    </location>
</feature>
<dbReference type="VEuPathDB" id="CryptoDB:Cvel_7885"/>
<name>A0A0G4HQ39_9ALVE</name>
<feature type="transmembrane region" description="Helical" evidence="1">
    <location>
        <begin position="77"/>
        <end position="99"/>
    </location>
</feature>
<sequence>MPPTGGSASSRIKPTKRPFTFPWENFVSSVCATIASGWGKLAFDFNESSFVSQSVTHACSQPFLKAADEYCSKGLSLVLRLCFFGLTVLTNSFMLKYYVDAMRKWSALQATVLNFALNFCFSAAFASWAFGEKVDGKWFVGAFVIVVGIILISSDPPVDPKKQTSKVQRQKET</sequence>
<accession>A0A0G4HQ39</accession>
<feature type="transmembrane region" description="Helical" evidence="1">
    <location>
        <begin position="111"/>
        <end position="130"/>
    </location>
</feature>
<evidence type="ECO:0000256" key="1">
    <source>
        <dbReference type="SAM" id="Phobius"/>
    </source>
</evidence>
<dbReference type="EMBL" id="CDMZ01003443">
    <property type="protein sequence ID" value="CEM46398.1"/>
    <property type="molecule type" value="Genomic_DNA"/>
</dbReference>
<evidence type="ECO:0000313" key="2">
    <source>
        <dbReference type="EMBL" id="CEM46398.1"/>
    </source>
</evidence>
<gene>
    <name evidence="2" type="ORF">Cvel_7885</name>
</gene>
<dbReference type="Gene3D" id="1.10.3730.20">
    <property type="match status" value="1"/>
</dbReference>
<dbReference type="SUPFAM" id="SSF103481">
    <property type="entry name" value="Multidrug resistance efflux transporter EmrE"/>
    <property type="match status" value="1"/>
</dbReference>
<keyword evidence="1" id="KW-1133">Transmembrane helix</keyword>